<keyword evidence="7" id="KW-0862">Zinc</keyword>
<evidence type="ECO:0000256" key="4">
    <source>
        <dbReference type="ARBA" id="ARBA00022692"/>
    </source>
</evidence>
<dbReference type="InterPro" id="IPR005744">
    <property type="entry name" value="Hy-lIII"/>
</dbReference>
<gene>
    <name evidence="13" type="ORF">JXQ802_LOCUS26183</name>
    <name evidence="12" type="ORF">PYM288_LOCUS17777</name>
    <name evidence="9" type="ORF">RFH988_LOCUS7540</name>
    <name evidence="11" type="ORF">SEV965_LOCUS5028</name>
    <name evidence="10" type="ORF">ZHD862_LOCUS6296</name>
</gene>
<comment type="similarity">
    <text evidence="2">Belongs to the ADIPOR family.</text>
</comment>
<dbReference type="Proteomes" id="UP000663882">
    <property type="component" value="Unassembled WGS sequence"/>
</dbReference>
<feature type="transmembrane region" description="Helical" evidence="8">
    <location>
        <begin position="21"/>
        <end position="39"/>
    </location>
</feature>
<evidence type="ECO:0000313" key="11">
    <source>
        <dbReference type="EMBL" id="CAF0888959.1"/>
    </source>
</evidence>
<evidence type="ECO:0000313" key="14">
    <source>
        <dbReference type="Proteomes" id="UP000663870"/>
    </source>
</evidence>
<dbReference type="InterPro" id="IPR004254">
    <property type="entry name" value="AdipoR/HlyIII-related"/>
</dbReference>
<dbReference type="Proteomes" id="UP000663864">
    <property type="component" value="Unassembled WGS sequence"/>
</dbReference>
<evidence type="ECO:0000256" key="2">
    <source>
        <dbReference type="ARBA" id="ARBA00007018"/>
    </source>
</evidence>
<reference evidence="11" key="1">
    <citation type="submission" date="2021-02" db="EMBL/GenBank/DDBJ databases">
        <authorList>
            <person name="Nowell W R."/>
        </authorList>
    </citation>
    <scope>NUCLEOTIDE SEQUENCE</scope>
</reference>
<dbReference type="EMBL" id="CAJNOO010000240">
    <property type="protein sequence ID" value="CAF0872428.1"/>
    <property type="molecule type" value="Genomic_DNA"/>
</dbReference>
<feature type="binding site" evidence="7">
    <location>
        <position position="200"/>
    </location>
    <ligand>
        <name>Zn(2+)</name>
        <dbReference type="ChEBI" id="CHEBI:29105"/>
    </ligand>
</feature>
<evidence type="ECO:0000256" key="1">
    <source>
        <dbReference type="ARBA" id="ARBA00004651"/>
    </source>
</evidence>
<dbReference type="PANTHER" id="PTHR20855:SF3">
    <property type="entry name" value="LD03007P"/>
    <property type="match status" value="1"/>
</dbReference>
<sequence length="232" mass="26563">MNERAIDRAYVPTTHEHVANCLTHGCLIIPSFIAAQRLISHVKTPAQYWSSIIYGSALIFLFSSSTCFHCSCFHPTYRDSTLKHLLHRVDRAIIYIFISASYTPWLLLRPIQAIPTIFTVALVWIMAILGITYQILYHERHKWLETCFYVGVGVFPAIVITDMTDHTGILELAIGGLVFLLGIVFFKCDGIIPFAHAIWHCFVFFGAAIHYYAIYTYLLVPSLSQDEFYYKK</sequence>
<comment type="caution">
    <text evidence="11">The sequence shown here is derived from an EMBL/GenBank/DDBJ whole genome shotgun (WGS) entry which is preliminary data.</text>
</comment>
<feature type="transmembrane region" description="Helical" evidence="8">
    <location>
        <begin position="114"/>
        <end position="136"/>
    </location>
</feature>
<feature type="transmembrane region" description="Helical" evidence="8">
    <location>
        <begin position="167"/>
        <end position="186"/>
    </location>
</feature>
<keyword evidence="3" id="KW-1003">Cell membrane</keyword>
<evidence type="ECO:0000313" key="10">
    <source>
        <dbReference type="EMBL" id="CAF0879218.1"/>
    </source>
</evidence>
<accession>A0A813YSW8</accession>
<evidence type="ECO:0000313" key="9">
    <source>
        <dbReference type="EMBL" id="CAF0872428.1"/>
    </source>
</evidence>
<feature type="transmembrane region" description="Helical" evidence="8">
    <location>
        <begin position="92"/>
        <end position="108"/>
    </location>
</feature>
<dbReference type="Proteomes" id="UP000663889">
    <property type="component" value="Unassembled WGS sequence"/>
</dbReference>
<evidence type="ECO:0000256" key="5">
    <source>
        <dbReference type="ARBA" id="ARBA00022989"/>
    </source>
</evidence>
<feature type="binding site" evidence="7">
    <location>
        <position position="196"/>
    </location>
    <ligand>
        <name>Zn(2+)</name>
        <dbReference type="ChEBI" id="CHEBI:29105"/>
    </ligand>
</feature>
<comment type="subcellular location">
    <subcellularLocation>
        <location evidence="1">Cell membrane</location>
        <topology evidence="1">Multi-pass membrane protein</topology>
    </subcellularLocation>
</comment>
<dbReference type="Proteomes" id="UP000663854">
    <property type="component" value="Unassembled WGS sequence"/>
</dbReference>
<protein>
    <submittedName>
        <fullName evidence="11">Uncharacterized protein</fullName>
    </submittedName>
</protein>
<dbReference type="OrthoDB" id="186812at2759"/>
<evidence type="ECO:0000256" key="3">
    <source>
        <dbReference type="ARBA" id="ARBA00022475"/>
    </source>
</evidence>
<dbReference type="NCBIfam" id="TIGR01065">
    <property type="entry name" value="hlyIII"/>
    <property type="match status" value="1"/>
</dbReference>
<keyword evidence="7" id="KW-0479">Metal-binding</keyword>
<evidence type="ECO:0000256" key="6">
    <source>
        <dbReference type="ARBA" id="ARBA00023136"/>
    </source>
</evidence>
<evidence type="ECO:0000256" key="7">
    <source>
        <dbReference type="PIRSR" id="PIRSR604254-1"/>
    </source>
</evidence>
<name>A0A813YSW8_9BILA</name>
<dbReference type="EMBL" id="CAJNOU010000149">
    <property type="protein sequence ID" value="CAF0888959.1"/>
    <property type="molecule type" value="Genomic_DNA"/>
</dbReference>
<organism evidence="11 15">
    <name type="scientific">Rotaria sordida</name>
    <dbReference type="NCBI Taxonomy" id="392033"/>
    <lineage>
        <taxon>Eukaryota</taxon>
        <taxon>Metazoa</taxon>
        <taxon>Spiralia</taxon>
        <taxon>Gnathifera</taxon>
        <taxon>Rotifera</taxon>
        <taxon>Eurotatoria</taxon>
        <taxon>Bdelloidea</taxon>
        <taxon>Philodinida</taxon>
        <taxon>Philodinidae</taxon>
        <taxon>Rotaria</taxon>
    </lineage>
</organism>
<evidence type="ECO:0000313" key="13">
    <source>
        <dbReference type="EMBL" id="CAF1235558.1"/>
    </source>
</evidence>
<evidence type="ECO:0000313" key="12">
    <source>
        <dbReference type="EMBL" id="CAF1063495.1"/>
    </source>
</evidence>
<dbReference type="EMBL" id="CAJNOT010000175">
    <property type="protein sequence ID" value="CAF0879218.1"/>
    <property type="molecule type" value="Genomic_DNA"/>
</dbReference>
<keyword evidence="6 8" id="KW-0472">Membrane</keyword>
<dbReference type="GO" id="GO:0140911">
    <property type="term" value="F:pore-forming activity"/>
    <property type="evidence" value="ECO:0007669"/>
    <property type="project" value="InterPro"/>
</dbReference>
<feature type="transmembrane region" description="Helical" evidence="8">
    <location>
        <begin position="198"/>
        <end position="220"/>
    </location>
</feature>
<feature type="transmembrane region" description="Helical" evidence="8">
    <location>
        <begin position="51"/>
        <end position="71"/>
    </location>
</feature>
<dbReference type="Pfam" id="PF03006">
    <property type="entry name" value="HlyIII"/>
    <property type="match status" value="1"/>
</dbReference>
<dbReference type="GO" id="GO:0046872">
    <property type="term" value="F:metal ion binding"/>
    <property type="evidence" value="ECO:0007669"/>
    <property type="project" value="UniProtKB-KW"/>
</dbReference>
<keyword evidence="4 8" id="KW-0812">Transmembrane</keyword>
<dbReference type="EMBL" id="CAJNOH010000513">
    <property type="protein sequence ID" value="CAF1063495.1"/>
    <property type="molecule type" value="Genomic_DNA"/>
</dbReference>
<dbReference type="GO" id="GO:0005886">
    <property type="term" value="C:plasma membrane"/>
    <property type="evidence" value="ECO:0007669"/>
    <property type="project" value="UniProtKB-SubCell"/>
</dbReference>
<dbReference type="PANTHER" id="PTHR20855">
    <property type="entry name" value="ADIPOR/PROGESTIN RECEPTOR-RELATED"/>
    <property type="match status" value="1"/>
</dbReference>
<feature type="transmembrane region" description="Helical" evidence="8">
    <location>
        <begin position="143"/>
        <end position="161"/>
    </location>
</feature>
<feature type="binding site" evidence="7">
    <location>
        <position position="69"/>
    </location>
    <ligand>
        <name>Zn(2+)</name>
        <dbReference type="ChEBI" id="CHEBI:29105"/>
    </ligand>
</feature>
<dbReference type="Proteomes" id="UP000663870">
    <property type="component" value="Unassembled WGS sequence"/>
</dbReference>
<dbReference type="AlphaFoldDB" id="A0A813YSW8"/>
<dbReference type="EMBL" id="CAJNOL010000908">
    <property type="protein sequence ID" value="CAF1235558.1"/>
    <property type="molecule type" value="Genomic_DNA"/>
</dbReference>
<keyword evidence="14" id="KW-1185">Reference proteome</keyword>
<evidence type="ECO:0000313" key="15">
    <source>
        <dbReference type="Proteomes" id="UP000663889"/>
    </source>
</evidence>
<keyword evidence="5 8" id="KW-1133">Transmembrane helix</keyword>
<evidence type="ECO:0000256" key="8">
    <source>
        <dbReference type="SAM" id="Phobius"/>
    </source>
</evidence>
<proteinExistence type="inferred from homology"/>